<sequence length="299" mass="34540">MIGYLILVHRYPEQFKRLFEAVYDPANQYVVHVDRNSGPELEQQIRDLLAPYANAAVIESRRALWGGYSLIDAELRGMKRLLEMSDDWSVFINLSGQDFPLKSQAEIKAFLARHPGQEFIRAVDQKKVRPDTMNRVRNLVFERPKGIVRTLLRRPFLRGATPYIGNQWMMVSRRFCEFVCHDKAVDRFKAFYRHTFIADEGFFQTVMKNTDVHGPMVNDDMRMIDWIPDGDIKLRPRTYTIADTAALKASPSLFARKFDQETCPDVLPMLERWIETPRAAIRSLSTPVAQRTDAGVIAA</sequence>
<proteinExistence type="predicted"/>
<evidence type="ECO:0000256" key="9">
    <source>
        <dbReference type="ARBA" id="ARBA00022989"/>
    </source>
</evidence>
<keyword evidence="13" id="KW-0325">Glycoprotein</keyword>
<evidence type="ECO:0000256" key="8">
    <source>
        <dbReference type="ARBA" id="ARBA00022968"/>
    </source>
</evidence>
<name>A0ABQ5TGD5_9CAUL</name>
<reference evidence="15" key="1">
    <citation type="journal article" date="2014" name="Int. J. Syst. Evol. Microbiol.">
        <title>Complete genome of a new Firmicutes species belonging to the dominant human colonic microbiota ('Ruminococcus bicirculans') reveals two chromosomes and a selective capacity to utilize plant glucans.</title>
        <authorList>
            <consortium name="NISC Comparative Sequencing Program"/>
            <person name="Wegmann U."/>
            <person name="Louis P."/>
            <person name="Goesmann A."/>
            <person name="Henrissat B."/>
            <person name="Duncan S.H."/>
            <person name="Flint H.J."/>
        </authorList>
    </citation>
    <scope>NUCLEOTIDE SEQUENCE</scope>
    <source>
        <strain evidence="15">VKM B-1499</strain>
    </source>
</reference>
<evidence type="ECO:0000256" key="14">
    <source>
        <dbReference type="ARBA" id="ARBA00042865"/>
    </source>
</evidence>
<keyword evidence="4 15" id="KW-0808">Transferase</keyword>
<organism evidence="15 16">
    <name type="scientific">Brevundimonas intermedia</name>
    <dbReference type="NCBI Taxonomy" id="74315"/>
    <lineage>
        <taxon>Bacteria</taxon>
        <taxon>Pseudomonadati</taxon>
        <taxon>Pseudomonadota</taxon>
        <taxon>Alphaproteobacteria</taxon>
        <taxon>Caulobacterales</taxon>
        <taxon>Caulobacteraceae</taxon>
        <taxon>Brevundimonas</taxon>
    </lineage>
</organism>
<dbReference type="PANTHER" id="PTHR46025:SF3">
    <property type="entry name" value="XYLOSYLTRANSFERASE OXT"/>
    <property type="match status" value="1"/>
</dbReference>
<dbReference type="Proteomes" id="UP001143509">
    <property type="component" value="Unassembled WGS sequence"/>
</dbReference>
<keyword evidence="3" id="KW-0328">Glycosyltransferase</keyword>
<keyword evidence="6" id="KW-0479">Metal-binding</keyword>
<reference evidence="15" key="2">
    <citation type="submission" date="2023-01" db="EMBL/GenBank/DDBJ databases">
        <authorList>
            <person name="Sun Q."/>
            <person name="Evtushenko L."/>
        </authorList>
    </citation>
    <scope>NUCLEOTIDE SEQUENCE</scope>
    <source>
        <strain evidence="15">VKM B-1499</strain>
    </source>
</reference>
<evidence type="ECO:0000256" key="5">
    <source>
        <dbReference type="ARBA" id="ARBA00022692"/>
    </source>
</evidence>
<keyword evidence="10" id="KW-0333">Golgi apparatus</keyword>
<keyword evidence="12" id="KW-1015">Disulfide bond</keyword>
<comment type="subcellular location">
    <subcellularLocation>
        <location evidence="2">Endoplasmic reticulum membrane</location>
        <topology evidence="2">Single-pass type II membrane protein</topology>
    </subcellularLocation>
    <subcellularLocation>
        <location evidence="1">Golgi apparatus membrane</location>
        <topology evidence="1">Single-pass type II membrane protein</topology>
    </subcellularLocation>
</comment>
<evidence type="ECO:0000256" key="13">
    <source>
        <dbReference type="ARBA" id="ARBA00023180"/>
    </source>
</evidence>
<keyword evidence="7" id="KW-0256">Endoplasmic reticulum</keyword>
<dbReference type="EMBL" id="BSFD01000011">
    <property type="protein sequence ID" value="GLK50486.1"/>
    <property type="molecule type" value="Genomic_DNA"/>
</dbReference>
<evidence type="ECO:0000313" key="15">
    <source>
        <dbReference type="EMBL" id="GLK50486.1"/>
    </source>
</evidence>
<evidence type="ECO:0000313" key="16">
    <source>
        <dbReference type="Proteomes" id="UP001143509"/>
    </source>
</evidence>
<accession>A0ABQ5TGD5</accession>
<keyword evidence="16" id="KW-1185">Reference proteome</keyword>
<dbReference type="InterPro" id="IPR043538">
    <property type="entry name" value="XYLT"/>
</dbReference>
<evidence type="ECO:0000256" key="2">
    <source>
        <dbReference type="ARBA" id="ARBA00004648"/>
    </source>
</evidence>
<dbReference type="PANTHER" id="PTHR46025">
    <property type="entry name" value="XYLOSYLTRANSFERASE OXT"/>
    <property type="match status" value="1"/>
</dbReference>
<evidence type="ECO:0000256" key="3">
    <source>
        <dbReference type="ARBA" id="ARBA00022676"/>
    </source>
</evidence>
<evidence type="ECO:0000256" key="7">
    <source>
        <dbReference type="ARBA" id="ARBA00022824"/>
    </source>
</evidence>
<dbReference type="GO" id="GO:0016740">
    <property type="term" value="F:transferase activity"/>
    <property type="evidence" value="ECO:0007669"/>
    <property type="project" value="UniProtKB-KW"/>
</dbReference>
<dbReference type="InterPro" id="IPR003406">
    <property type="entry name" value="Glyco_trans_14"/>
</dbReference>
<evidence type="ECO:0000256" key="11">
    <source>
        <dbReference type="ARBA" id="ARBA00023136"/>
    </source>
</evidence>
<evidence type="ECO:0000256" key="12">
    <source>
        <dbReference type="ARBA" id="ARBA00023157"/>
    </source>
</evidence>
<evidence type="ECO:0000256" key="6">
    <source>
        <dbReference type="ARBA" id="ARBA00022723"/>
    </source>
</evidence>
<comment type="caution">
    <text evidence="15">The sequence shown here is derived from an EMBL/GenBank/DDBJ whole genome shotgun (WGS) entry which is preliminary data.</text>
</comment>
<keyword evidence="8" id="KW-0735">Signal-anchor</keyword>
<evidence type="ECO:0000256" key="1">
    <source>
        <dbReference type="ARBA" id="ARBA00004323"/>
    </source>
</evidence>
<dbReference type="RefSeq" id="WP_271166609.1">
    <property type="nucleotide sequence ID" value="NZ_BSFD01000011.1"/>
</dbReference>
<keyword evidence="9" id="KW-1133">Transmembrane helix</keyword>
<gene>
    <name evidence="15" type="ORF">GCM10017620_34600</name>
</gene>
<dbReference type="Pfam" id="PF02485">
    <property type="entry name" value="Branch"/>
    <property type="match status" value="1"/>
</dbReference>
<evidence type="ECO:0000256" key="10">
    <source>
        <dbReference type="ARBA" id="ARBA00023034"/>
    </source>
</evidence>
<keyword evidence="5" id="KW-0812">Transmembrane</keyword>
<protein>
    <recommendedName>
        <fullName evidence="14">Peptide O-xylosyltransferase</fullName>
    </recommendedName>
</protein>
<evidence type="ECO:0000256" key="4">
    <source>
        <dbReference type="ARBA" id="ARBA00022679"/>
    </source>
</evidence>
<keyword evidence="11" id="KW-0472">Membrane</keyword>